<dbReference type="Proteomes" id="UP001174936">
    <property type="component" value="Unassembled WGS sequence"/>
</dbReference>
<dbReference type="EMBL" id="JAULSV010000001">
    <property type="protein sequence ID" value="KAK0655489.1"/>
    <property type="molecule type" value="Genomic_DNA"/>
</dbReference>
<protein>
    <submittedName>
        <fullName evidence="1">Uncharacterized protein</fullName>
    </submittedName>
</protein>
<name>A0AA40D068_9PEZI</name>
<keyword evidence="2" id="KW-1185">Reference proteome</keyword>
<reference evidence="1" key="1">
    <citation type="submission" date="2023-06" db="EMBL/GenBank/DDBJ databases">
        <title>Genome-scale phylogeny and comparative genomics of the fungal order Sordariales.</title>
        <authorList>
            <consortium name="Lawrence Berkeley National Laboratory"/>
            <person name="Hensen N."/>
            <person name="Bonometti L."/>
            <person name="Westerberg I."/>
            <person name="Brannstrom I.O."/>
            <person name="Guillou S."/>
            <person name="Cros-Aarteil S."/>
            <person name="Calhoun S."/>
            <person name="Haridas S."/>
            <person name="Kuo A."/>
            <person name="Mondo S."/>
            <person name="Pangilinan J."/>
            <person name="Riley R."/>
            <person name="Labutti K."/>
            <person name="Andreopoulos B."/>
            <person name="Lipzen A."/>
            <person name="Chen C."/>
            <person name="Yanf M."/>
            <person name="Daum C."/>
            <person name="Ng V."/>
            <person name="Clum A."/>
            <person name="Steindorff A."/>
            <person name="Ohm R."/>
            <person name="Martin F."/>
            <person name="Silar P."/>
            <person name="Natvig D."/>
            <person name="Lalanne C."/>
            <person name="Gautier V."/>
            <person name="Ament-Velasquez S.L."/>
            <person name="Kruys A."/>
            <person name="Hutchinson M.I."/>
            <person name="Powell A.J."/>
            <person name="Barry K."/>
            <person name="Miller A.N."/>
            <person name="Grigoriev I.V."/>
            <person name="Debuchy R."/>
            <person name="Gladieux P."/>
            <person name="Thoren M.H."/>
            <person name="Johannesson H."/>
        </authorList>
    </citation>
    <scope>NUCLEOTIDE SEQUENCE</scope>
    <source>
        <strain evidence="1">SMH2532-1</strain>
    </source>
</reference>
<feature type="non-terminal residue" evidence="1">
    <location>
        <position position="264"/>
    </location>
</feature>
<accession>A0AA40D068</accession>
<gene>
    <name evidence="1" type="ORF">B0T16DRAFT_304411</name>
</gene>
<comment type="caution">
    <text evidence="1">The sequence shown here is derived from an EMBL/GenBank/DDBJ whole genome shotgun (WGS) entry which is preliminary data.</text>
</comment>
<organism evidence="1 2">
    <name type="scientific">Cercophora newfieldiana</name>
    <dbReference type="NCBI Taxonomy" id="92897"/>
    <lineage>
        <taxon>Eukaryota</taxon>
        <taxon>Fungi</taxon>
        <taxon>Dikarya</taxon>
        <taxon>Ascomycota</taxon>
        <taxon>Pezizomycotina</taxon>
        <taxon>Sordariomycetes</taxon>
        <taxon>Sordariomycetidae</taxon>
        <taxon>Sordariales</taxon>
        <taxon>Lasiosphaeriaceae</taxon>
        <taxon>Cercophora</taxon>
    </lineage>
</organism>
<evidence type="ECO:0000313" key="2">
    <source>
        <dbReference type="Proteomes" id="UP001174936"/>
    </source>
</evidence>
<evidence type="ECO:0000313" key="1">
    <source>
        <dbReference type="EMBL" id="KAK0655489.1"/>
    </source>
</evidence>
<dbReference type="AlphaFoldDB" id="A0AA40D068"/>
<sequence length="264" mass="29644">DIVSVDGYSIDEIVQHIVDAHRNGTESILSLRWSADAPWDLCARIDEKLLELDQIPIRRFEYDYQSGIAYIDIMVETMFHAKMLGGAHAYLQFSLARFLAKLPGDALRQRITREILDFGTADIHKEAKMLKQADFAEPRSHVERKAVQYIECAEGGIQAALLLKVQYPKANWAKVALRIADGTAAGAWAHFFDTIHDDNLAEQPEGEVGLYLSDFIGPADLPAAFCRPSAAETIAGVQRDPQVRLTFERLRKIFHKSRAIHQGT</sequence>
<proteinExistence type="predicted"/>
<feature type="non-terminal residue" evidence="1">
    <location>
        <position position="1"/>
    </location>
</feature>